<dbReference type="GO" id="GO:0042302">
    <property type="term" value="F:structural constituent of cuticle"/>
    <property type="evidence" value="ECO:0007669"/>
    <property type="project" value="InterPro"/>
</dbReference>
<evidence type="ECO:0000259" key="2">
    <source>
        <dbReference type="SMART" id="SM01088"/>
    </source>
</evidence>
<organism evidence="3 4">
    <name type="scientific">Heterorhabditis bacteriophora</name>
    <name type="common">Entomopathogenic nematode worm</name>
    <dbReference type="NCBI Taxonomy" id="37862"/>
    <lineage>
        <taxon>Eukaryota</taxon>
        <taxon>Metazoa</taxon>
        <taxon>Ecdysozoa</taxon>
        <taxon>Nematoda</taxon>
        <taxon>Chromadorea</taxon>
        <taxon>Rhabditida</taxon>
        <taxon>Rhabditina</taxon>
        <taxon>Rhabditomorpha</taxon>
        <taxon>Strongyloidea</taxon>
        <taxon>Heterorhabditidae</taxon>
        <taxon>Heterorhabditis</taxon>
    </lineage>
</organism>
<dbReference type="InterPro" id="IPR002486">
    <property type="entry name" value="Col_cuticle_N"/>
</dbReference>
<evidence type="ECO:0000313" key="3">
    <source>
        <dbReference type="Proteomes" id="UP000095283"/>
    </source>
</evidence>
<dbReference type="Proteomes" id="UP000095283">
    <property type="component" value="Unplaced"/>
</dbReference>
<sequence length="59" mass="6467">MSMFIVGFVSSATLVATLACLSTIALIVKDINELHDDVMSGMDEFKLSSLFSCINFNQF</sequence>
<feature type="domain" description="Nematode cuticle collagen N-terminal" evidence="2">
    <location>
        <begin position="4"/>
        <end position="54"/>
    </location>
</feature>
<dbReference type="SMART" id="SM01088">
    <property type="entry name" value="Col_cuticle_N"/>
    <property type="match status" value="1"/>
</dbReference>
<proteinExistence type="predicted"/>
<reference evidence="4" key="1">
    <citation type="submission" date="2016-11" db="UniProtKB">
        <authorList>
            <consortium name="WormBaseParasite"/>
        </authorList>
    </citation>
    <scope>IDENTIFICATION</scope>
</reference>
<keyword evidence="1" id="KW-0677">Repeat</keyword>
<dbReference type="WBParaSite" id="Hba_05400">
    <property type="protein sequence ID" value="Hba_05400"/>
    <property type="gene ID" value="Hba_05400"/>
</dbReference>
<dbReference type="Pfam" id="PF01484">
    <property type="entry name" value="Col_cuticle_N"/>
    <property type="match status" value="1"/>
</dbReference>
<keyword evidence="3" id="KW-1185">Reference proteome</keyword>
<dbReference type="AlphaFoldDB" id="A0A1I7WK38"/>
<evidence type="ECO:0000256" key="1">
    <source>
        <dbReference type="ARBA" id="ARBA00022737"/>
    </source>
</evidence>
<accession>A0A1I7WK38</accession>
<evidence type="ECO:0000313" key="4">
    <source>
        <dbReference type="WBParaSite" id="Hba_05400"/>
    </source>
</evidence>
<name>A0A1I7WK38_HETBA</name>
<protein>
    <submittedName>
        <fullName evidence="4">Col_cuticle_N domain-containing protein</fullName>
    </submittedName>
</protein>